<dbReference type="RefSeq" id="WP_048076098.1">
    <property type="nucleotide sequence ID" value="NZ_JANHDL010000004.1"/>
</dbReference>
<dbReference type="AlphaFoldDB" id="A0ABD6BYP9"/>
<organism evidence="2 3">
    <name type="scientific">Halorubrum laminariae</name>
    <dbReference type="NCBI Taxonomy" id="1433523"/>
    <lineage>
        <taxon>Archaea</taxon>
        <taxon>Methanobacteriati</taxon>
        <taxon>Methanobacteriota</taxon>
        <taxon>Stenosarchaea group</taxon>
        <taxon>Halobacteria</taxon>
        <taxon>Halobacteriales</taxon>
        <taxon>Haloferacaceae</taxon>
        <taxon>Halorubrum</taxon>
    </lineage>
</organism>
<evidence type="ECO:0000313" key="3">
    <source>
        <dbReference type="Proteomes" id="UP001597185"/>
    </source>
</evidence>
<protein>
    <submittedName>
        <fullName evidence="2">Uncharacterized protein</fullName>
    </submittedName>
</protein>
<reference evidence="2 3" key="1">
    <citation type="journal article" date="2019" name="Int. J. Syst. Evol. Microbiol.">
        <title>The Global Catalogue of Microorganisms (GCM) 10K type strain sequencing project: providing services to taxonomists for standard genome sequencing and annotation.</title>
        <authorList>
            <consortium name="The Broad Institute Genomics Platform"/>
            <consortium name="The Broad Institute Genome Sequencing Center for Infectious Disease"/>
            <person name="Wu L."/>
            <person name="Ma J."/>
        </authorList>
    </citation>
    <scope>NUCLEOTIDE SEQUENCE [LARGE SCALE GENOMIC DNA]</scope>
    <source>
        <strain evidence="2 3">CGMCC 1.12689</strain>
    </source>
</reference>
<name>A0ABD6BYP9_9EURY</name>
<dbReference type="Proteomes" id="UP001597185">
    <property type="component" value="Unassembled WGS sequence"/>
</dbReference>
<feature type="transmembrane region" description="Helical" evidence="1">
    <location>
        <begin position="64"/>
        <end position="81"/>
    </location>
</feature>
<keyword evidence="1" id="KW-1133">Transmembrane helix</keyword>
<evidence type="ECO:0000313" key="2">
    <source>
        <dbReference type="EMBL" id="MFD1570303.1"/>
    </source>
</evidence>
<accession>A0ABD6BYP9</accession>
<evidence type="ECO:0000256" key="1">
    <source>
        <dbReference type="SAM" id="Phobius"/>
    </source>
</evidence>
<dbReference type="EMBL" id="JBHUDB010000002">
    <property type="protein sequence ID" value="MFD1570303.1"/>
    <property type="molecule type" value="Genomic_DNA"/>
</dbReference>
<gene>
    <name evidence="2" type="ORF">ACFR9T_06830</name>
</gene>
<comment type="caution">
    <text evidence="2">The sequence shown here is derived from an EMBL/GenBank/DDBJ whole genome shotgun (WGS) entry which is preliminary data.</text>
</comment>
<keyword evidence="1" id="KW-0812">Transmembrane</keyword>
<keyword evidence="1" id="KW-0472">Membrane</keyword>
<feature type="transmembrane region" description="Helical" evidence="1">
    <location>
        <begin position="6"/>
        <end position="27"/>
    </location>
</feature>
<sequence length="110" mass="12020">MVAYSIILFGSIVIISLIASTAIGFGVQWAASEFQLGPLPRAFIGFAIIIPSVLLKAIDLGMIRMIPLFLVIYYVGTFQIGTKLGLAAGMEAPDDNDPPDFFFDMLNRYQ</sequence>
<feature type="transmembrane region" description="Helical" evidence="1">
    <location>
        <begin position="39"/>
        <end position="58"/>
    </location>
</feature>
<keyword evidence="3" id="KW-1185">Reference proteome</keyword>
<proteinExistence type="predicted"/>